<accession>A0AAU8JJ28</accession>
<gene>
    <name evidence="2" type="ORF">ABWT76_000898</name>
</gene>
<sequence>MTNFSNITPGGGLTAHELAGGHTLARHVDVTETKLANRLVNQIAIPRSSSFTNREIAEQVIADAIANNQTQITNWLAGNSSRLQIKHTATKSIGVTLTRGDSNSAPAQNIQIVLKRDSNLPLGYYILTAYPEL</sequence>
<dbReference type="RefSeq" id="WP_354635710.1">
    <property type="nucleotide sequence ID" value="NZ_CP159837.1"/>
</dbReference>
<dbReference type="InterPro" id="IPR041436">
    <property type="entry name" value="RNAse_A_bac"/>
</dbReference>
<dbReference type="Pfam" id="PF18431">
    <property type="entry name" value="RNAse_A_bac"/>
    <property type="match status" value="1"/>
</dbReference>
<evidence type="ECO:0000313" key="2">
    <source>
        <dbReference type="EMBL" id="XCM38073.1"/>
    </source>
</evidence>
<feature type="domain" description="Bacterial CdiA-CT RNAse A" evidence="1">
    <location>
        <begin position="21"/>
        <end position="131"/>
    </location>
</feature>
<evidence type="ECO:0000259" key="1">
    <source>
        <dbReference type="Pfam" id="PF18431"/>
    </source>
</evidence>
<dbReference type="AlphaFoldDB" id="A0AAU8JJ28"/>
<organism evidence="2">
    <name type="scientific">Planktothricoides raciborskii GIHE-MW2</name>
    <dbReference type="NCBI Taxonomy" id="2792601"/>
    <lineage>
        <taxon>Bacteria</taxon>
        <taxon>Bacillati</taxon>
        <taxon>Cyanobacteriota</taxon>
        <taxon>Cyanophyceae</taxon>
        <taxon>Oscillatoriophycideae</taxon>
        <taxon>Oscillatoriales</taxon>
        <taxon>Oscillatoriaceae</taxon>
        <taxon>Planktothricoides</taxon>
    </lineage>
</organism>
<protein>
    <submittedName>
        <fullName evidence="2">RNase A-like domain-containing protein</fullName>
    </submittedName>
</protein>
<reference evidence="2" key="1">
    <citation type="submission" date="2024-07" db="EMBL/GenBank/DDBJ databases">
        <authorList>
            <person name="Kim Y.J."/>
            <person name="Jeong J.Y."/>
        </authorList>
    </citation>
    <scope>NUCLEOTIDE SEQUENCE</scope>
    <source>
        <strain evidence="2">GIHE-MW2</strain>
    </source>
</reference>
<name>A0AAU8JJ28_9CYAN</name>
<dbReference type="EMBL" id="CP159837">
    <property type="protein sequence ID" value="XCM38073.1"/>
    <property type="molecule type" value="Genomic_DNA"/>
</dbReference>
<dbReference type="CDD" id="cd20684">
    <property type="entry name" value="CdiA-CT_Yk_RNaseA-like"/>
    <property type="match status" value="1"/>
</dbReference>
<proteinExistence type="predicted"/>